<dbReference type="Proteomes" id="UP001054846">
    <property type="component" value="Chromosome"/>
</dbReference>
<feature type="transmembrane region" description="Helical" evidence="5">
    <location>
        <begin position="12"/>
        <end position="30"/>
    </location>
</feature>
<feature type="transmembrane region" description="Helical" evidence="5">
    <location>
        <begin position="36"/>
        <end position="52"/>
    </location>
</feature>
<protein>
    <submittedName>
        <fullName evidence="7">ATP synthase subunit I</fullName>
    </submittedName>
</protein>
<feature type="transmembrane region" description="Helical" evidence="5">
    <location>
        <begin position="72"/>
        <end position="88"/>
    </location>
</feature>
<dbReference type="PANTHER" id="PTHR34118">
    <property type="entry name" value="NF-KAPPA-B INHIBITOR-LIKE PROTEIN-RELATED"/>
    <property type="match status" value="1"/>
</dbReference>
<proteinExistence type="predicted"/>
<feature type="domain" description="CGL160/ATPI" evidence="6">
    <location>
        <begin position="2"/>
        <end position="109"/>
    </location>
</feature>
<evidence type="ECO:0000256" key="1">
    <source>
        <dbReference type="ARBA" id="ARBA00004141"/>
    </source>
</evidence>
<dbReference type="RefSeq" id="WP_230841182.1">
    <property type="nucleotide sequence ID" value="NZ_CP063845.1"/>
</dbReference>
<evidence type="ECO:0000256" key="2">
    <source>
        <dbReference type="ARBA" id="ARBA00022692"/>
    </source>
</evidence>
<evidence type="ECO:0000313" key="8">
    <source>
        <dbReference type="Proteomes" id="UP001054846"/>
    </source>
</evidence>
<comment type="subcellular location">
    <subcellularLocation>
        <location evidence="1">Membrane</location>
        <topology evidence="1">Multi-pass membrane protein</topology>
    </subcellularLocation>
</comment>
<evidence type="ECO:0000256" key="4">
    <source>
        <dbReference type="ARBA" id="ARBA00023136"/>
    </source>
</evidence>
<keyword evidence="3 5" id="KW-1133">Transmembrane helix</keyword>
<dbReference type="InterPro" id="IPR056309">
    <property type="entry name" value="CGL160/ATPI_dom"/>
</dbReference>
<accession>A0ABY3PKC9</accession>
<dbReference type="EMBL" id="CP063845">
    <property type="protein sequence ID" value="UFP94125.1"/>
    <property type="molecule type" value="Genomic_DNA"/>
</dbReference>
<keyword evidence="4 5" id="KW-0472">Membrane</keyword>
<keyword evidence="2 5" id="KW-0812">Transmembrane</keyword>
<name>A0ABY3PKC9_9CYAN</name>
<gene>
    <name evidence="7" type="ORF">ISF26_20550</name>
</gene>
<evidence type="ECO:0000256" key="3">
    <source>
        <dbReference type="ARBA" id="ARBA00022989"/>
    </source>
</evidence>
<reference evidence="7 8" key="1">
    <citation type="journal article" date="2021" name="Genome Biol. Evol.">
        <title>Complete Genome Sequencing of a Novel Gloeobacter Species from a Waterfall Cave in Mexico.</title>
        <authorList>
            <person name="Saw J.H."/>
            <person name="Cardona T."/>
            <person name="Montejano G."/>
        </authorList>
    </citation>
    <scope>NUCLEOTIDE SEQUENCE [LARGE SCALE GENOMIC DNA]</scope>
    <source>
        <strain evidence="7">MG652769</strain>
    </source>
</reference>
<dbReference type="Pfam" id="PF24763">
    <property type="entry name" value="CGL160_C"/>
    <property type="match status" value="1"/>
</dbReference>
<organism evidence="7 8">
    <name type="scientific">Gloeobacter morelensis MG652769</name>
    <dbReference type="NCBI Taxonomy" id="2781736"/>
    <lineage>
        <taxon>Bacteria</taxon>
        <taxon>Bacillati</taxon>
        <taxon>Cyanobacteriota</taxon>
        <taxon>Cyanophyceae</taxon>
        <taxon>Gloeobacterales</taxon>
        <taxon>Gloeobacteraceae</taxon>
        <taxon>Gloeobacter</taxon>
        <taxon>Gloeobacter morelensis</taxon>
    </lineage>
</organism>
<dbReference type="PANTHER" id="PTHR34118:SF6">
    <property type="entry name" value="PROTEIN CONSERVED ONLY IN THE GREEN LINEAGE 160, CHLOROPLASTIC"/>
    <property type="match status" value="1"/>
</dbReference>
<evidence type="ECO:0000313" key="7">
    <source>
        <dbReference type="EMBL" id="UFP94125.1"/>
    </source>
</evidence>
<evidence type="ECO:0000259" key="6">
    <source>
        <dbReference type="Pfam" id="PF24763"/>
    </source>
</evidence>
<evidence type="ECO:0000256" key="5">
    <source>
        <dbReference type="SAM" id="Phobius"/>
    </source>
</evidence>
<sequence>MADYHALRRRIYLTVVVIAAFAFVVVGFAYSLNTALSYLLGAGGGLLYFRMLDRSIQGIGEGNRRLGGPARVGLFAVLMVMAIKSGSLEILPTFFGFLTIKAAILVDTLRTLFGDV</sequence>
<keyword evidence="8" id="KW-1185">Reference proteome</keyword>